<gene>
    <name evidence="1" type="ORF">HPLM_LOCUS17671</name>
</gene>
<reference evidence="1 2" key="1">
    <citation type="submission" date="2018-11" db="EMBL/GenBank/DDBJ databases">
        <authorList>
            <consortium name="Pathogen Informatics"/>
        </authorList>
    </citation>
    <scope>NUCLEOTIDE SEQUENCE [LARGE SCALE GENOMIC DNA]</scope>
    <source>
        <strain evidence="1 2">MHpl1</strain>
    </source>
</reference>
<evidence type="ECO:0000313" key="2">
    <source>
        <dbReference type="Proteomes" id="UP000268014"/>
    </source>
</evidence>
<protein>
    <submittedName>
        <fullName evidence="1">Uncharacterized protein</fullName>
    </submittedName>
</protein>
<keyword evidence="2" id="KW-1185">Reference proteome</keyword>
<evidence type="ECO:0000313" key="1">
    <source>
        <dbReference type="EMBL" id="VDO66317.1"/>
    </source>
</evidence>
<proteinExistence type="predicted"/>
<dbReference type="Proteomes" id="UP000268014">
    <property type="component" value="Unassembled WGS sequence"/>
</dbReference>
<name>A0A3P7Y0X7_HAEPC</name>
<dbReference type="EMBL" id="UZAF01020094">
    <property type="protein sequence ID" value="VDO66317.1"/>
    <property type="molecule type" value="Genomic_DNA"/>
</dbReference>
<sequence length="63" mass="6755">MVEVADLAAVLAVAGMWVEEEGASSVGEDTPLAKQRKDVVEEAVEVVVLNDVAKQLRKNSEKC</sequence>
<organism evidence="1 2">
    <name type="scientific">Haemonchus placei</name>
    <name type="common">Barber's pole worm</name>
    <dbReference type="NCBI Taxonomy" id="6290"/>
    <lineage>
        <taxon>Eukaryota</taxon>
        <taxon>Metazoa</taxon>
        <taxon>Ecdysozoa</taxon>
        <taxon>Nematoda</taxon>
        <taxon>Chromadorea</taxon>
        <taxon>Rhabditida</taxon>
        <taxon>Rhabditina</taxon>
        <taxon>Rhabditomorpha</taxon>
        <taxon>Strongyloidea</taxon>
        <taxon>Trichostrongylidae</taxon>
        <taxon>Haemonchus</taxon>
    </lineage>
</organism>
<accession>A0A3P7Y0X7</accession>
<dbReference type="AlphaFoldDB" id="A0A3P7Y0X7"/>